<evidence type="ECO:0000313" key="5">
    <source>
        <dbReference type="Proteomes" id="UP000575083"/>
    </source>
</evidence>
<feature type="domain" description="N-acetyltransferase" evidence="3">
    <location>
        <begin position="3"/>
        <end position="164"/>
    </location>
</feature>
<dbReference type="AlphaFoldDB" id="A0A7X0PAB4"/>
<sequence length="167" mass="18234">MGVSIEPVAPAHFEGLWRALDVVAREKRYLAFTEAPAWESSRAFYEHIVANDLCQVVAVLDDEVVGWCDILPGVGQTRAHVGTLGIGLVPAARQQGIGARLMRAAIDGAWARGLTRIELSVRADNANAQALYKRLGFEPEGVRRRSVRVDGQYHDSLAMALLRDEGA</sequence>
<name>A0A7X0PAB4_9BURK</name>
<dbReference type="InterPro" id="IPR050832">
    <property type="entry name" value="Bact_Acetyltransf"/>
</dbReference>
<dbReference type="EC" id="2.3.1.-" evidence="4"/>
<dbReference type="Proteomes" id="UP000575083">
    <property type="component" value="Unassembled WGS sequence"/>
</dbReference>
<protein>
    <submittedName>
        <fullName evidence="4">Putative acetyltransferase</fullName>
        <ecNumber evidence="4">2.3.1.-</ecNumber>
    </submittedName>
</protein>
<evidence type="ECO:0000259" key="3">
    <source>
        <dbReference type="PROSITE" id="PS51186"/>
    </source>
</evidence>
<evidence type="ECO:0000313" key="4">
    <source>
        <dbReference type="EMBL" id="MBB6558235.1"/>
    </source>
</evidence>
<dbReference type="Pfam" id="PF00583">
    <property type="entry name" value="Acetyltransf_1"/>
    <property type="match status" value="1"/>
</dbReference>
<comment type="caution">
    <text evidence="4">The sequence shown here is derived from an EMBL/GenBank/DDBJ whole genome shotgun (WGS) entry which is preliminary data.</text>
</comment>
<dbReference type="InterPro" id="IPR000182">
    <property type="entry name" value="GNAT_dom"/>
</dbReference>
<keyword evidence="1 4" id="KW-0808">Transferase</keyword>
<organism evidence="4 5">
    <name type="scientific">Acidovorax soli</name>
    <dbReference type="NCBI Taxonomy" id="592050"/>
    <lineage>
        <taxon>Bacteria</taxon>
        <taxon>Pseudomonadati</taxon>
        <taxon>Pseudomonadota</taxon>
        <taxon>Betaproteobacteria</taxon>
        <taxon>Burkholderiales</taxon>
        <taxon>Comamonadaceae</taxon>
        <taxon>Acidovorax</taxon>
    </lineage>
</organism>
<evidence type="ECO:0000256" key="2">
    <source>
        <dbReference type="ARBA" id="ARBA00023315"/>
    </source>
</evidence>
<accession>A0A7X0PAB4</accession>
<keyword evidence="2 4" id="KW-0012">Acyltransferase</keyword>
<keyword evidence="5" id="KW-1185">Reference proteome</keyword>
<dbReference type="PANTHER" id="PTHR43877:SF1">
    <property type="entry name" value="ACETYLTRANSFERASE"/>
    <property type="match status" value="1"/>
</dbReference>
<dbReference type="Gene3D" id="3.40.630.30">
    <property type="match status" value="1"/>
</dbReference>
<dbReference type="RefSeq" id="WP_184855688.1">
    <property type="nucleotide sequence ID" value="NZ_JACHLK010000002.1"/>
</dbReference>
<evidence type="ECO:0000256" key="1">
    <source>
        <dbReference type="ARBA" id="ARBA00022679"/>
    </source>
</evidence>
<proteinExistence type="predicted"/>
<dbReference type="PROSITE" id="PS51186">
    <property type="entry name" value="GNAT"/>
    <property type="match status" value="1"/>
</dbReference>
<dbReference type="CDD" id="cd04301">
    <property type="entry name" value="NAT_SF"/>
    <property type="match status" value="1"/>
</dbReference>
<gene>
    <name evidence="4" type="ORF">HNP48_000899</name>
</gene>
<dbReference type="PANTHER" id="PTHR43877">
    <property type="entry name" value="AMINOALKYLPHOSPHONATE N-ACETYLTRANSFERASE-RELATED-RELATED"/>
    <property type="match status" value="1"/>
</dbReference>
<dbReference type="GO" id="GO:0016747">
    <property type="term" value="F:acyltransferase activity, transferring groups other than amino-acyl groups"/>
    <property type="evidence" value="ECO:0007669"/>
    <property type="project" value="InterPro"/>
</dbReference>
<reference evidence="4 5" key="1">
    <citation type="submission" date="2020-08" db="EMBL/GenBank/DDBJ databases">
        <title>Functional genomics of gut bacteria from endangered species of beetles.</title>
        <authorList>
            <person name="Carlos-Shanley C."/>
        </authorList>
    </citation>
    <scope>NUCLEOTIDE SEQUENCE [LARGE SCALE GENOMIC DNA]</scope>
    <source>
        <strain evidence="4 5">S00198</strain>
    </source>
</reference>
<dbReference type="InterPro" id="IPR016181">
    <property type="entry name" value="Acyl_CoA_acyltransferase"/>
</dbReference>
<dbReference type="EMBL" id="JACHLK010000002">
    <property type="protein sequence ID" value="MBB6558235.1"/>
    <property type="molecule type" value="Genomic_DNA"/>
</dbReference>
<dbReference type="SUPFAM" id="SSF55729">
    <property type="entry name" value="Acyl-CoA N-acyltransferases (Nat)"/>
    <property type="match status" value="1"/>
</dbReference>